<proteinExistence type="predicted"/>
<feature type="compositionally biased region" description="Basic and acidic residues" evidence="1">
    <location>
        <begin position="41"/>
        <end position="53"/>
    </location>
</feature>
<protein>
    <submittedName>
        <fullName evidence="2">SWPV1-180</fullName>
    </submittedName>
</protein>
<evidence type="ECO:0000313" key="2">
    <source>
        <dbReference type="EMBL" id="ARF02755.1"/>
    </source>
</evidence>
<accession>A0A1V0S804</accession>
<evidence type="ECO:0000313" key="3">
    <source>
        <dbReference type="Proteomes" id="UP000315116"/>
    </source>
</evidence>
<feature type="compositionally biased region" description="Polar residues" evidence="1">
    <location>
        <begin position="31"/>
        <end position="40"/>
    </location>
</feature>
<sequence length="53" mass="5881">MEEQQKVVDGGVPPQHQQHNKGQEKMPVTVPTKQKASDNSGTKDLKQLPEKNS</sequence>
<feature type="region of interest" description="Disordered" evidence="1">
    <location>
        <begin position="1"/>
        <end position="53"/>
    </location>
</feature>
<evidence type="ECO:0000256" key="1">
    <source>
        <dbReference type="SAM" id="MobiDB-lite"/>
    </source>
</evidence>
<name>A0A1V0S804_CNPV</name>
<reference evidence="2 3" key="1">
    <citation type="journal article" date="2017" name="BMC Genomics">
        <title>Genomic characterization of two novel pathogenic avipoxviruses isolated from pacific shearwaters (Ardenna spp.).</title>
        <authorList>
            <person name="Sarker S."/>
            <person name="Das S."/>
            <person name="Lavers J.L."/>
            <person name="Hutton I."/>
            <person name="Helbig K."/>
            <person name="Imbery J."/>
            <person name="Upton C."/>
            <person name="Raidal S.R."/>
        </authorList>
    </citation>
    <scope>NUCLEOTIDE SEQUENCE [LARGE SCALE GENOMIC DNA]</scope>
    <source>
        <strain evidence="2 3">SWPV-1</strain>
    </source>
</reference>
<organism evidence="2 3">
    <name type="scientific">Shearwaterpox virus</name>
    <dbReference type="NCBI Taxonomy" id="1974596"/>
    <lineage>
        <taxon>Viruses</taxon>
        <taxon>Varidnaviria</taxon>
        <taxon>Bamfordvirae</taxon>
        <taxon>Nucleocytoviricota</taxon>
        <taxon>Pokkesviricetes</taxon>
        <taxon>Chitovirales</taxon>
        <taxon>Poxviridae</taxon>
        <taxon>Chordopoxvirinae</taxon>
        <taxon>Avipoxvirus</taxon>
        <taxon>Avipoxvirus canarypox</taxon>
        <taxon>Canarypox virus</taxon>
    </lineage>
</organism>
<dbReference type="EMBL" id="KX857216">
    <property type="protein sequence ID" value="ARF02755.1"/>
    <property type="molecule type" value="Genomic_DNA"/>
</dbReference>
<gene>
    <name evidence="2" type="primary">SWPV1-180</name>
</gene>
<dbReference type="Proteomes" id="UP000315116">
    <property type="component" value="Segment"/>
</dbReference>